<dbReference type="InterPro" id="IPR009539">
    <property type="entry name" value="VANGL"/>
</dbReference>
<dbReference type="PaxDb" id="121845-A0A3Q0JLW8"/>
<dbReference type="Pfam" id="PF06638">
    <property type="entry name" value="Strabismus"/>
    <property type="match status" value="1"/>
</dbReference>
<dbReference type="Proteomes" id="UP000079169">
    <property type="component" value="Unplaced"/>
</dbReference>
<evidence type="ECO:0000256" key="6">
    <source>
        <dbReference type="ARBA" id="ARBA00025718"/>
    </source>
</evidence>
<sequence>MGGVSGGECNRSVSNVHPRRRDSSHNERFYEEHDYERRVKKRRARLITATEEAFTHIKRTGHQVCMRDIPDCDWLNTWTSLAKNFAFCYNPALQPRALIVYGCICKSITDLEMKQLLRILVKALENFTEIKRIEAIVMCLTRLQPLLTPESPIHKFLFWIGISVLQLDQEDLYAVGLALIEQNLHTLDSQNVFDN</sequence>
<evidence type="ECO:0000313" key="9">
    <source>
        <dbReference type="RefSeq" id="XP_026688148.1"/>
    </source>
</evidence>
<evidence type="ECO:0000256" key="3">
    <source>
        <dbReference type="ARBA" id="ARBA00022692"/>
    </source>
</evidence>
<evidence type="ECO:0000256" key="4">
    <source>
        <dbReference type="ARBA" id="ARBA00022989"/>
    </source>
</evidence>
<keyword evidence="5" id="KW-0472">Membrane</keyword>
<dbReference type="RefSeq" id="XP_026688148.1">
    <property type="nucleotide sequence ID" value="XM_026832347.1"/>
</dbReference>
<protein>
    <submittedName>
        <fullName evidence="9">Neurofibromin-like</fullName>
    </submittedName>
</protein>
<dbReference type="STRING" id="121845.A0A3Q0JLW8"/>
<reference evidence="9" key="1">
    <citation type="submission" date="2025-08" db="UniProtKB">
        <authorList>
            <consortium name="RefSeq"/>
        </authorList>
    </citation>
    <scope>IDENTIFICATION</scope>
</reference>
<dbReference type="GeneID" id="103521878"/>
<dbReference type="AlphaFoldDB" id="A0A3Q0JLW8"/>
<keyword evidence="4" id="KW-1133">Transmembrane helix</keyword>
<evidence type="ECO:0000256" key="2">
    <source>
        <dbReference type="ARBA" id="ARBA00022475"/>
    </source>
</evidence>
<proteinExistence type="inferred from homology"/>
<feature type="non-terminal residue" evidence="9">
    <location>
        <position position="195"/>
    </location>
</feature>
<keyword evidence="8" id="KW-1185">Reference proteome</keyword>
<feature type="region of interest" description="Disordered" evidence="7">
    <location>
        <begin position="1"/>
        <end position="27"/>
    </location>
</feature>
<evidence type="ECO:0000313" key="8">
    <source>
        <dbReference type="Proteomes" id="UP000079169"/>
    </source>
</evidence>
<evidence type="ECO:0000256" key="1">
    <source>
        <dbReference type="ARBA" id="ARBA00004651"/>
    </source>
</evidence>
<comment type="subcellular location">
    <subcellularLocation>
        <location evidence="1">Cell membrane</location>
        <topology evidence="1">Multi-pass membrane protein</topology>
    </subcellularLocation>
</comment>
<dbReference type="KEGG" id="dci:103521878"/>
<comment type="similarity">
    <text evidence="6">Belongs to the Vang family.</text>
</comment>
<keyword evidence="3" id="KW-0812">Transmembrane</keyword>
<evidence type="ECO:0000256" key="7">
    <source>
        <dbReference type="SAM" id="MobiDB-lite"/>
    </source>
</evidence>
<keyword evidence="2" id="KW-1003">Cell membrane</keyword>
<name>A0A3Q0JLW8_DIACI</name>
<dbReference type="GO" id="GO:0005886">
    <property type="term" value="C:plasma membrane"/>
    <property type="evidence" value="ECO:0007669"/>
    <property type="project" value="UniProtKB-SubCell"/>
</dbReference>
<dbReference type="PANTHER" id="PTHR20886">
    <property type="entry name" value="VANG-LIKE PROTEIN"/>
    <property type="match status" value="1"/>
</dbReference>
<accession>A0A3Q0JLW8</accession>
<organism evidence="8 9">
    <name type="scientific">Diaphorina citri</name>
    <name type="common">Asian citrus psyllid</name>
    <dbReference type="NCBI Taxonomy" id="121845"/>
    <lineage>
        <taxon>Eukaryota</taxon>
        <taxon>Metazoa</taxon>
        <taxon>Ecdysozoa</taxon>
        <taxon>Arthropoda</taxon>
        <taxon>Hexapoda</taxon>
        <taxon>Insecta</taxon>
        <taxon>Pterygota</taxon>
        <taxon>Neoptera</taxon>
        <taxon>Paraneoptera</taxon>
        <taxon>Hemiptera</taxon>
        <taxon>Sternorrhyncha</taxon>
        <taxon>Psylloidea</taxon>
        <taxon>Psyllidae</taxon>
        <taxon>Diaphorininae</taxon>
        <taxon>Diaphorina</taxon>
    </lineage>
</organism>
<gene>
    <name evidence="9" type="primary">LOC103521878</name>
</gene>
<evidence type="ECO:0000256" key="5">
    <source>
        <dbReference type="ARBA" id="ARBA00023136"/>
    </source>
</evidence>